<comment type="caution">
    <text evidence="2">The sequence shown here is derived from an EMBL/GenBank/DDBJ whole genome shotgun (WGS) entry which is preliminary data.</text>
</comment>
<dbReference type="Proteomes" id="UP000539313">
    <property type="component" value="Unassembled WGS sequence"/>
</dbReference>
<evidence type="ECO:0000313" key="2">
    <source>
        <dbReference type="EMBL" id="MBA9001757.1"/>
    </source>
</evidence>
<dbReference type="AlphaFoldDB" id="A0A7W3R6M4"/>
<dbReference type="EMBL" id="JACJII010000001">
    <property type="protein sequence ID" value="MBA9001757.1"/>
    <property type="molecule type" value="Genomic_DNA"/>
</dbReference>
<name>A0A7W3R6M4_9ACTN</name>
<organism evidence="2 3">
    <name type="scientific">Thermomonospora cellulosilytica</name>
    <dbReference type="NCBI Taxonomy" id="1411118"/>
    <lineage>
        <taxon>Bacteria</taxon>
        <taxon>Bacillati</taxon>
        <taxon>Actinomycetota</taxon>
        <taxon>Actinomycetes</taxon>
        <taxon>Streptosporangiales</taxon>
        <taxon>Thermomonosporaceae</taxon>
        <taxon>Thermomonospora</taxon>
    </lineage>
</organism>
<dbReference type="RefSeq" id="WP_182703967.1">
    <property type="nucleotide sequence ID" value="NZ_JACJII010000001.1"/>
</dbReference>
<evidence type="ECO:0000313" key="3">
    <source>
        <dbReference type="Proteomes" id="UP000539313"/>
    </source>
</evidence>
<sequence>MASIVTKIRRFLHTPQGRQARAHAERLARDPRARAKLRSLMGKRGAGGRRH</sequence>
<feature type="region of interest" description="Disordered" evidence="1">
    <location>
        <begin position="1"/>
        <end position="51"/>
    </location>
</feature>
<protein>
    <submittedName>
        <fullName evidence="2">Uncharacterized protein</fullName>
    </submittedName>
</protein>
<proteinExistence type="predicted"/>
<gene>
    <name evidence="2" type="ORF">HNR21_000639</name>
</gene>
<keyword evidence="3" id="KW-1185">Reference proteome</keyword>
<evidence type="ECO:0000256" key="1">
    <source>
        <dbReference type="SAM" id="MobiDB-lite"/>
    </source>
</evidence>
<accession>A0A7W3R6M4</accession>
<reference evidence="2 3" key="1">
    <citation type="submission" date="2020-08" db="EMBL/GenBank/DDBJ databases">
        <title>Sequencing the genomes of 1000 actinobacteria strains.</title>
        <authorList>
            <person name="Klenk H.-P."/>
        </authorList>
    </citation>
    <scope>NUCLEOTIDE SEQUENCE [LARGE SCALE GENOMIC DNA]</scope>
    <source>
        <strain evidence="2 3">DSM 45823</strain>
    </source>
</reference>
<feature type="compositionally biased region" description="Basic and acidic residues" evidence="1">
    <location>
        <begin position="22"/>
        <end position="33"/>
    </location>
</feature>